<reference evidence="1" key="2">
    <citation type="journal article" date="2015" name="Fish Shellfish Immunol.">
        <title>Early steps in the European eel (Anguilla anguilla)-Vibrio vulnificus interaction in the gills: Role of the RtxA13 toxin.</title>
        <authorList>
            <person name="Callol A."/>
            <person name="Pajuelo D."/>
            <person name="Ebbesson L."/>
            <person name="Teles M."/>
            <person name="MacKenzie S."/>
            <person name="Amaro C."/>
        </authorList>
    </citation>
    <scope>NUCLEOTIDE SEQUENCE</scope>
</reference>
<evidence type="ECO:0000313" key="1">
    <source>
        <dbReference type="EMBL" id="JAH28668.1"/>
    </source>
</evidence>
<dbReference type="EMBL" id="GBXM01079909">
    <property type="protein sequence ID" value="JAH28668.1"/>
    <property type="molecule type" value="Transcribed_RNA"/>
</dbReference>
<accession>A0A0E9RJZ3</accession>
<reference evidence="1" key="1">
    <citation type="submission" date="2014-11" db="EMBL/GenBank/DDBJ databases">
        <authorList>
            <person name="Amaro Gonzalez C."/>
        </authorList>
    </citation>
    <scope>NUCLEOTIDE SEQUENCE</scope>
</reference>
<protein>
    <submittedName>
        <fullName evidence="1">Uncharacterized protein</fullName>
    </submittedName>
</protein>
<name>A0A0E9RJZ3_ANGAN</name>
<sequence length="67" mass="7577">MGAKIKGLPFKRPGPRLCMNPKLMMGNSYFSVSVGFYEELLYVLICSDRRQGTKGRAMLLIFFLGDL</sequence>
<dbReference type="AlphaFoldDB" id="A0A0E9RJZ3"/>
<organism evidence="1">
    <name type="scientific">Anguilla anguilla</name>
    <name type="common">European freshwater eel</name>
    <name type="synonym">Muraena anguilla</name>
    <dbReference type="NCBI Taxonomy" id="7936"/>
    <lineage>
        <taxon>Eukaryota</taxon>
        <taxon>Metazoa</taxon>
        <taxon>Chordata</taxon>
        <taxon>Craniata</taxon>
        <taxon>Vertebrata</taxon>
        <taxon>Euteleostomi</taxon>
        <taxon>Actinopterygii</taxon>
        <taxon>Neopterygii</taxon>
        <taxon>Teleostei</taxon>
        <taxon>Anguilliformes</taxon>
        <taxon>Anguillidae</taxon>
        <taxon>Anguilla</taxon>
    </lineage>
</organism>
<proteinExistence type="predicted"/>